<reference evidence="3 4" key="1">
    <citation type="submission" date="2024-03" db="EMBL/GenBank/DDBJ databases">
        <title>First Report of Pectobacterium brasiliscabiei causing potato scab in china.</title>
        <authorList>
            <person name="Handique U."/>
        </authorList>
    </citation>
    <scope>NUCLEOTIDE SEQUENCE [LARGE SCALE GENOMIC DNA]</scope>
    <source>
        <strain evidence="3 4">ZRIMU1503</strain>
    </source>
</reference>
<feature type="region of interest" description="Disordered" evidence="1">
    <location>
        <begin position="59"/>
        <end position="83"/>
    </location>
</feature>
<organism evidence="3 4">
    <name type="scientific">Streptomyces brasiliscabiei</name>
    <dbReference type="NCBI Taxonomy" id="2736302"/>
    <lineage>
        <taxon>Bacteria</taxon>
        <taxon>Bacillati</taxon>
        <taxon>Actinomycetota</taxon>
        <taxon>Actinomycetes</taxon>
        <taxon>Kitasatosporales</taxon>
        <taxon>Streptomycetaceae</taxon>
        <taxon>Streptomyces</taxon>
    </lineage>
</organism>
<gene>
    <name evidence="3" type="ORF">WB403_15030</name>
</gene>
<accession>A0ABU8GBA4</accession>
<feature type="compositionally biased region" description="Basic and acidic residues" evidence="1">
    <location>
        <begin position="61"/>
        <end position="83"/>
    </location>
</feature>
<keyword evidence="2" id="KW-0472">Membrane</keyword>
<evidence type="ECO:0000313" key="3">
    <source>
        <dbReference type="EMBL" id="MEI5610485.1"/>
    </source>
</evidence>
<name>A0ABU8GBA4_9ACTN</name>
<comment type="caution">
    <text evidence="3">The sequence shown here is derived from an EMBL/GenBank/DDBJ whole genome shotgun (WGS) entry which is preliminary data.</text>
</comment>
<dbReference type="Proteomes" id="UP001365781">
    <property type="component" value="Unassembled WGS sequence"/>
</dbReference>
<evidence type="ECO:0000313" key="4">
    <source>
        <dbReference type="Proteomes" id="UP001365781"/>
    </source>
</evidence>
<keyword evidence="2" id="KW-0812">Transmembrane</keyword>
<keyword evidence="2" id="KW-1133">Transmembrane helix</keyword>
<evidence type="ECO:0000256" key="2">
    <source>
        <dbReference type="SAM" id="Phobius"/>
    </source>
</evidence>
<keyword evidence="4" id="KW-1185">Reference proteome</keyword>
<sequence>MTHLVLRVAGVATILAGIVFAGWLVFGAPRDWDGGMRFLRLALGLGSLGAIKGGAELVYPDTRDDTPPERPGDTPDAADATRV</sequence>
<evidence type="ECO:0008006" key="5">
    <source>
        <dbReference type="Google" id="ProtNLM"/>
    </source>
</evidence>
<proteinExistence type="predicted"/>
<dbReference type="EMBL" id="JBBAYM010000008">
    <property type="protein sequence ID" value="MEI5610485.1"/>
    <property type="molecule type" value="Genomic_DNA"/>
</dbReference>
<feature type="transmembrane region" description="Helical" evidence="2">
    <location>
        <begin position="6"/>
        <end position="26"/>
    </location>
</feature>
<dbReference type="RefSeq" id="WP_336539797.1">
    <property type="nucleotide sequence ID" value="NZ_JBBAYL010000012.1"/>
</dbReference>
<protein>
    <recommendedName>
        <fullName evidence="5">Integral membrane protein</fullName>
    </recommendedName>
</protein>
<evidence type="ECO:0000256" key="1">
    <source>
        <dbReference type="SAM" id="MobiDB-lite"/>
    </source>
</evidence>